<dbReference type="InterPro" id="IPR001841">
    <property type="entry name" value="Znf_RING"/>
</dbReference>
<name>I3SXU4_LOTJA</name>
<dbReference type="EC" id="2.3.2.27" evidence="4"/>
<evidence type="ECO:0000259" key="15">
    <source>
        <dbReference type="PROSITE" id="PS50089"/>
    </source>
</evidence>
<dbReference type="SUPFAM" id="SSF57850">
    <property type="entry name" value="RING/U-box"/>
    <property type="match status" value="1"/>
</dbReference>
<evidence type="ECO:0000313" key="16">
    <source>
        <dbReference type="EMBL" id="AFK45086.1"/>
    </source>
</evidence>
<protein>
    <recommendedName>
        <fullName evidence="4">RING-type E3 ubiquitin transferase</fullName>
        <ecNumber evidence="4">2.3.2.27</ecNumber>
    </recommendedName>
</protein>
<dbReference type="GO" id="GO:0016020">
    <property type="term" value="C:membrane"/>
    <property type="evidence" value="ECO:0007669"/>
    <property type="project" value="UniProtKB-SubCell"/>
</dbReference>
<evidence type="ECO:0000256" key="5">
    <source>
        <dbReference type="ARBA" id="ARBA00022679"/>
    </source>
</evidence>
<keyword evidence="11" id="KW-1133">Transmembrane helix</keyword>
<organism evidence="16">
    <name type="scientific">Lotus japonicus</name>
    <name type="common">Lotus corniculatus var. japonicus</name>
    <dbReference type="NCBI Taxonomy" id="34305"/>
    <lineage>
        <taxon>Eukaryota</taxon>
        <taxon>Viridiplantae</taxon>
        <taxon>Streptophyta</taxon>
        <taxon>Embryophyta</taxon>
        <taxon>Tracheophyta</taxon>
        <taxon>Spermatophyta</taxon>
        <taxon>Magnoliopsida</taxon>
        <taxon>eudicotyledons</taxon>
        <taxon>Gunneridae</taxon>
        <taxon>Pentapetalae</taxon>
        <taxon>rosids</taxon>
        <taxon>fabids</taxon>
        <taxon>Fabales</taxon>
        <taxon>Fabaceae</taxon>
        <taxon>Papilionoideae</taxon>
        <taxon>50 kb inversion clade</taxon>
        <taxon>NPAAA clade</taxon>
        <taxon>Hologalegina</taxon>
        <taxon>robinioid clade</taxon>
        <taxon>Loteae</taxon>
        <taxon>Lotus</taxon>
    </lineage>
</organism>
<dbReference type="PANTHER" id="PTHR46913:SF1">
    <property type="entry name" value="RING-H2 FINGER PROTEIN ATL16"/>
    <property type="match status" value="1"/>
</dbReference>
<comment type="pathway">
    <text evidence="3">Protein modification; protein ubiquitination.</text>
</comment>
<feature type="domain" description="RING-type" evidence="15">
    <location>
        <begin position="30"/>
        <end position="72"/>
    </location>
</feature>
<dbReference type="UniPathway" id="UPA00143"/>
<evidence type="ECO:0000256" key="4">
    <source>
        <dbReference type="ARBA" id="ARBA00012483"/>
    </source>
</evidence>
<comment type="catalytic activity">
    <reaction evidence="1">
        <text>S-ubiquitinyl-[E2 ubiquitin-conjugating enzyme]-L-cysteine + [acceptor protein]-L-lysine = [E2 ubiquitin-conjugating enzyme]-L-cysteine + N(6)-ubiquitinyl-[acceptor protein]-L-lysine.</text>
        <dbReference type="EC" id="2.3.2.27"/>
    </reaction>
</comment>
<dbReference type="EMBL" id="BT145292">
    <property type="protein sequence ID" value="AFK45086.1"/>
    <property type="molecule type" value="mRNA"/>
</dbReference>
<dbReference type="CDD" id="cd16454">
    <property type="entry name" value="RING-H2_PA-TM-RING"/>
    <property type="match status" value="1"/>
</dbReference>
<evidence type="ECO:0000256" key="7">
    <source>
        <dbReference type="ARBA" id="ARBA00022723"/>
    </source>
</evidence>
<evidence type="ECO:0000256" key="1">
    <source>
        <dbReference type="ARBA" id="ARBA00000900"/>
    </source>
</evidence>
<dbReference type="InterPro" id="IPR044600">
    <property type="entry name" value="ATL1/ATL16-like"/>
</dbReference>
<evidence type="ECO:0000256" key="13">
    <source>
        <dbReference type="ARBA" id="ARBA00024209"/>
    </source>
</evidence>
<dbReference type="InterPro" id="IPR013083">
    <property type="entry name" value="Znf_RING/FYVE/PHD"/>
</dbReference>
<reference evidence="16" key="1">
    <citation type="submission" date="2012-05" db="EMBL/GenBank/DDBJ databases">
        <authorList>
            <person name="Krishnakumar V."/>
            <person name="Cheung F."/>
            <person name="Xiao Y."/>
            <person name="Chan A."/>
            <person name="Moskal W.A."/>
            <person name="Town C.D."/>
        </authorList>
    </citation>
    <scope>NUCLEOTIDE SEQUENCE</scope>
</reference>
<dbReference type="Gene3D" id="3.30.40.10">
    <property type="entry name" value="Zinc/RING finger domain, C3HC4 (zinc finger)"/>
    <property type="match status" value="1"/>
</dbReference>
<accession>I3SXU4</accession>
<dbReference type="PANTHER" id="PTHR46913">
    <property type="entry name" value="RING-H2 FINGER PROTEIN ATL16"/>
    <property type="match status" value="1"/>
</dbReference>
<proteinExistence type="evidence at transcript level"/>
<evidence type="ECO:0000256" key="6">
    <source>
        <dbReference type="ARBA" id="ARBA00022692"/>
    </source>
</evidence>
<dbReference type="Pfam" id="PF13639">
    <property type="entry name" value="zf-RING_2"/>
    <property type="match status" value="1"/>
</dbReference>
<evidence type="ECO:0000256" key="9">
    <source>
        <dbReference type="ARBA" id="ARBA00022786"/>
    </source>
</evidence>
<comment type="subcellular location">
    <subcellularLocation>
        <location evidence="2">Membrane</location>
        <topology evidence="2">Single-pass membrane protein</topology>
    </subcellularLocation>
</comment>
<dbReference type="GO" id="GO:0008270">
    <property type="term" value="F:zinc ion binding"/>
    <property type="evidence" value="ECO:0007669"/>
    <property type="project" value="UniProtKB-KW"/>
</dbReference>
<evidence type="ECO:0000256" key="10">
    <source>
        <dbReference type="ARBA" id="ARBA00022833"/>
    </source>
</evidence>
<comment type="similarity">
    <text evidence="13">Belongs to the RING-type zinc finger family. ATL subfamily.</text>
</comment>
<keyword evidence="6" id="KW-0812">Transmembrane</keyword>
<keyword evidence="7" id="KW-0479">Metal-binding</keyword>
<dbReference type="PROSITE" id="PS50089">
    <property type="entry name" value="ZF_RING_2"/>
    <property type="match status" value="1"/>
</dbReference>
<dbReference type="AlphaFoldDB" id="I3SXU4"/>
<sequence length="128" mass="14584">MIQSLYKLYKQYGYSAAAVKEAEQVEIEPCAVCLSQLCKGEKVRSLPLCNHRYHADCIGAWLEYHTTCPLCRNKITDLVPQDQHKQVKPFRESMIGVVQIFTDPFVALLSTILPSCITESFPLVHSYF</sequence>
<keyword evidence="10" id="KW-0862">Zinc</keyword>
<dbReference type="GO" id="GO:0016567">
    <property type="term" value="P:protein ubiquitination"/>
    <property type="evidence" value="ECO:0007669"/>
    <property type="project" value="UniProtKB-UniPathway"/>
</dbReference>
<dbReference type="GO" id="GO:0061630">
    <property type="term" value="F:ubiquitin protein ligase activity"/>
    <property type="evidence" value="ECO:0007669"/>
    <property type="project" value="UniProtKB-EC"/>
</dbReference>
<keyword evidence="12" id="KW-0472">Membrane</keyword>
<evidence type="ECO:0000256" key="14">
    <source>
        <dbReference type="PROSITE-ProRule" id="PRU00175"/>
    </source>
</evidence>
<evidence type="ECO:0000256" key="3">
    <source>
        <dbReference type="ARBA" id="ARBA00004906"/>
    </source>
</evidence>
<keyword evidence="5" id="KW-0808">Transferase</keyword>
<keyword evidence="8 14" id="KW-0863">Zinc-finger</keyword>
<evidence type="ECO:0000256" key="2">
    <source>
        <dbReference type="ARBA" id="ARBA00004167"/>
    </source>
</evidence>
<keyword evidence="9" id="KW-0833">Ubl conjugation pathway</keyword>
<evidence type="ECO:0000256" key="12">
    <source>
        <dbReference type="ARBA" id="ARBA00023136"/>
    </source>
</evidence>
<evidence type="ECO:0000256" key="8">
    <source>
        <dbReference type="ARBA" id="ARBA00022771"/>
    </source>
</evidence>
<evidence type="ECO:0000256" key="11">
    <source>
        <dbReference type="ARBA" id="ARBA00022989"/>
    </source>
</evidence>
<dbReference type="SMART" id="SM00184">
    <property type="entry name" value="RING"/>
    <property type="match status" value="1"/>
</dbReference>